<evidence type="ECO:0008006" key="16">
    <source>
        <dbReference type="Google" id="ProtNLM"/>
    </source>
</evidence>
<dbReference type="PROSITE" id="PS00086">
    <property type="entry name" value="CYTOCHROME_P450"/>
    <property type="match status" value="1"/>
</dbReference>
<dbReference type="GO" id="GO:0020037">
    <property type="term" value="F:heme binding"/>
    <property type="evidence" value="ECO:0007669"/>
    <property type="project" value="InterPro"/>
</dbReference>
<name>A0A9Q1K8V0_9CARY</name>
<dbReference type="SUPFAM" id="SSF48264">
    <property type="entry name" value="Cytochrome P450"/>
    <property type="match status" value="1"/>
</dbReference>
<evidence type="ECO:0000256" key="4">
    <source>
        <dbReference type="ARBA" id="ARBA00022692"/>
    </source>
</evidence>
<evidence type="ECO:0000256" key="13">
    <source>
        <dbReference type="SAM" id="Phobius"/>
    </source>
</evidence>
<dbReference type="PRINTS" id="PR00463">
    <property type="entry name" value="EP450I"/>
</dbReference>
<feature type="transmembrane region" description="Helical" evidence="13">
    <location>
        <begin position="6"/>
        <end position="26"/>
    </location>
</feature>
<keyword evidence="8 11" id="KW-0408">Iron</keyword>
<dbReference type="PRINTS" id="PR00385">
    <property type="entry name" value="P450"/>
</dbReference>
<organism evidence="14 15">
    <name type="scientific">Carnegiea gigantea</name>
    <dbReference type="NCBI Taxonomy" id="171969"/>
    <lineage>
        <taxon>Eukaryota</taxon>
        <taxon>Viridiplantae</taxon>
        <taxon>Streptophyta</taxon>
        <taxon>Embryophyta</taxon>
        <taxon>Tracheophyta</taxon>
        <taxon>Spermatophyta</taxon>
        <taxon>Magnoliopsida</taxon>
        <taxon>eudicotyledons</taxon>
        <taxon>Gunneridae</taxon>
        <taxon>Pentapetalae</taxon>
        <taxon>Caryophyllales</taxon>
        <taxon>Cactineae</taxon>
        <taxon>Cactaceae</taxon>
        <taxon>Cactoideae</taxon>
        <taxon>Echinocereeae</taxon>
        <taxon>Carnegiea</taxon>
    </lineage>
</organism>
<evidence type="ECO:0000256" key="1">
    <source>
        <dbReference type="ARBA" id="ARBA00004370"/>
    </source>
</evidence>
<dbReference type="OrthoDB" id="1470350at2759"/>
<dbReference type="EMBL" id="JAKOGI010000252">
    <property type="protein sequence ID" value="KAJ8438505.1"/>
    <property type="molecule type" value="Genomic_DNA"/>
</dbReference>
<dbReference type="GO" id="GO:0004497">
    <property type="term" value="F:monooxygenase activity"/>
    <property type="evidence" value="ECO:0007669"/>
    <property type="project" value="UniProtKB-KW"/>
</dbReference>
<evidence type="ECO:0000313" key="15">
    <source>
        <dbReference type="Proteomes" id="UP001153076"/>
    </source>
</evidence>
<evidence type="ECO:0000256" key="11">
    <source>
        <dbReference type="PIRSR" id="PIRSR602401-1"/>
    </source>
</evidence>
<comment type="cofactor">
    <cofactor evidence="11">
        <name>heme</name>
        <dbReference type="ChEBI" id="CHEBI:30413"/>
    </cofactor>
</comment>
<evidence type="ECO:0000256" key="9">
    <source>
        <dbReference type="ARBA" id="ARBA00023033"/>
    </source>
</evidence>
<dbReference type="InterPro" id="IPR002401">
    <property type="entry name" value="Cyt_P450_E_grp-I"/>
</dbReference>
<dbReference type="Gene3D" id="1.10.630.10">
    <property type="entry name" value="Cytochrome P450"/>
    <property type="match status" value="1"/>
</dbReference>
<evidence type="ECO:0000313" key="14">
    <source>
        <dbReference type="EMBL" id="KAJ8438505.1"/>
    </source>
</evidence>
<sequence length="536" mass="59756">MEAVLTAVVSSIIVVLIGYIYGVLVLNPKRVRFKLEGQGIKGPPPCSILLGNIPQIRQIKLQITHSDSTPNHPSDDPIATLSHDWPSLLFPHLKLWHRQYGPVFIYSTGSIQMLCIMDPDIVKEIILCSSLDLGKPPYLSKDRGPLLGQGVISSSGSIWAHQRKIISPEFYPDKVKGMMGLMVEATTSMLGSWEDRINISGGTADITVDEDLRSLSADIISRAAFGSSYSLGKDIFSKLRALQQLMAKTLFIGIPGSRQVKNSLYEPHIPLATYMPTKNNFEIRRLEKEINSMILRVVEERMMAKHENDFLQKILEGARTCVENDLTANIDTEKLIVDNCKNMYFAGHETTATTAAWSLMLLAAYPDWQARARVEVLEVCGGRIPAADDLRNMKVLTMIIQETLRLYPPAVFVARAALEDARLKDIQVPKGLDIQIPVPLLHQNPDFWGPDAHRFNPERFANGTGAACKAQHAYMPFGLGARVCLGQYFAMVELKVILSFMLSKFSFSLSPAYRHSPAIRLVIQPEHGVKLLLRRA</sequence>
<dbReference type="PANTHER" id="PTHR24282:SF260">
    <property type="entry name" value="CYTOCHROME P450 714C2-LIKE"/>
    <property type="match status" value="1"/>
</dbReference>
<keyword evidence="15" id="KW-1185">Reference proteome</keyword>
<proteinExistence type="inferred from homology"/>
<comment type="subcellular location">
    <subcellularLocation>
        <location evidence="1">Membrane</location>
    </subcellularLocation>
</comment>
<keyword evidence="6 13" id="KW-1133">Transmembrane helix</keyword>
<evidence type="ECO:0000256" key="10">
    <source>
        <dbReference type="ARBA" id="ARBA00023136"/>
    </source>
</evidence>
<dbReference type="Pfam" id="PF00067">
    <property type="entry name" value="p450"/>
    <property type="match status" value="1"/>
</dbReference>
<keyword evidence="3 11" id="KW-0349">Heme</keyword>
<keyword evidence="4 13" id="KW-0812">Transmembrane</keyword>
<feature type="binding site" description="axial binding residue" evidence="11">
    <location>
        <position position="484"/>
    </location>
    <ligand>
        <name>heme</name>
        <dbReference type="ChEBI" id="CHEBI:30413"/>
    </ligand>
    <ligandPart>
        <name>Fe</name>
        <dbReference type="ChEBI" id="CHEBI:18248"/>
    </ligandPart>
</feature>
<dbReference type="InterPro" id="IPR001128">
    <property type="entry name" value="Cyt_P450"/>
</dbReference>
<dbReference type="PANTHER" id="PTHR24282">
    <property type="entry name" value="CYTOCHROME P450 FAMILY MEMBER"/>
    <property type="match status" value="1"/>
</dbReference>
<evidence type="ECO:0000256" key="6">
    <source>
        <dbReference type="ARBA" id="ARBA00022989"/>
    </source>
</evidence>
<evidence type="ECO:0000256" key="7">
    <source>
        <dbReference type="ARBA" id="ARBA00023002"/>
    </source>
</evidence>
<accession>A0A9Q1K8V0</accession>
<dbReference type="Proteomes" id="UP001153076">
    <property type="component" value="Unassembled WGS sequence"/>
</dbReference>
<dbReference type="InterPro" id="IPR017972">
    <property type="entry name" value="Cyt_P450_CS"/>
</dbReference>
<dbReference type="GO" id="GO:0005506">
    <property type="term" value="F:iron ion binding"/>
    <property type="evidence" value="ECO:0007669"/>
    <property type="project" value="InterPro"/>
</dbReference>
<keyword evidence="7 12" id="KW-0560">Oxidoreductase</keyword>
<keyword evidence="9 12" id="KW-0503">Monooxygenase</keyword>
<comment type="caution">
    <text evidence="14">The sequence shown here is derived from an EMBL/GenBank/DDBJ whole genome shotgun (WGS) entry which is preliminary data.</text>
</comment>
<keyword evidence="10 13" id="KW-0472">Membrane</keyword>
<evidence type="ECO:0000256" key="8">
    <source>
        <dbReference type="ARBA" id="ARBA00023004"/>
    </source>
</evidence>
<reference evidence="14" key="1">
    <citation type="submission" date="2022-04" db="EMBL/GenBank/DDBJ databases">
        <title>Carnegiea gigantea Genome sequencing and assembly v2.</title>
        <authorList>
            <person name="Copetti D."/>
            <person name="Sanderson M.J."/>
            <person name="Burquez A."/>
            <person name="Wojciechowski M.F."/>
        </authorList>
    </citation>
    <scope>NUCLEOTIDE SEQUENCE</scope>
    <source>
        <strain evidence="14">SGP5-SGP5p</strain>
        <tissue evidence="14">Aerial part</tissue>
    </source>
</reference>
<evidence type="ECO:0000256" key="12">
    <source>
        <dbReference type="RuleBase" id="RU000461"/>
    </source>
</evidence>
<comment type="similarity">
    <text evidence="2 12">Belongs to the cytochrome P450 family.</text>
</comment>
<dbReference type="InterPro" id="IPR050665">
    <property type="entry name" value="Cytochrome_P450_Monooxygen"/>
</dbReference>
<dbReference type="GO" id="GO:0016705">
    <property type="term" value="F:oxidoreductase activity, acting on paired donors, with incorporation or reduction of molecular oxygen"/>
    <property type="evidence" value="ECO:0007669"/>
    <property type="project" value="InterPro"/>
</dbReference>
<evidence type="ECO:0000256" key="5">
    <source>
        <dbReference type="ARBA" id="ARBA00022723"/>
    </source>
</evidence>
<gene>
    <name evidence="14" type="ORF">Cgig2_008992</name>
</gene>
<evidence type="ECO:0000256" key="2">
    <source>
        <dbReference type="ARBA" id="ARBA00010617"/>
    </source>
</evidence>
<dbReference type="GO" id="GO:0016020">
    <property type="term" value="C:membrane"/>
    <property type="evidence" value="ECO:0007669"/>
    <property type="project" value="UniProtKB-SubCell"/>
</dbReference>
<keyword evidence="5 11" id="KW-0479">Metal-binding</keyword>
<evidence type="ECO:0000256" key="3">
    <source>
        <dbReference type="ARBA" id="ARBA00022617"/>
    </source>
</evidence>
<dbReference type="InterPro" id="IPR036396">
    <property type="entry name" value="Cyt_P450_sf"/>
</dbReference>
<protein>
    <recommendedName>
        <fullName evidence="16">Cytochrome P450</fullName>
    </recommendedName>
</protein>
<dbReference type="AlphaFoldDB" id="A0A9Q1K8V0"/>